<comment type="subcellular location">
    <subcellularLocation>
        <location evidence="1">Membrane</location>
        <topology evidence="1">Multi-pass membrane protein</topology>
    </subcellularLocation>
</comment>
<feature type="transmembrane region" description="Helical" evidence="6">
    <location>
        <begin position="289"/>
        <end position="309"/>
    </location>
</feature>
<comment type="similarity">
    <text evidence="2">Belongs to the CorA metal ion transporter (MIT) (TC 1.A.35) family.</text>
</comment>
<evidence type="ECO:0000256" key="3">
    <source>
        <dbReference type="ARBA" id="ARBA00022692"/>
    </source>
</evidence>
<dbReference type="Gene3D" id="3.30.460.20">
    <property type="entry name" value="CorA soluble domain-like"/>
    <property type="match status" value="1"/>
</dbReference>
<protein>
    <submittedName>
        <fullName evidence="7">Mg2 transporter protein CorA family protein</fullName>
    </submittedName>
</protein>
<dbReference type="InterPro" id="IPR045863">
    <property type="entry name" value="CorA_TM1_TM2"/>
</dbReference>
<gene>
    <name evidence="7" type="ordered locus">Halhy_5864</name>
</gene>
<name>F4KZ33_HALH1</name>
<dbReference type="SUPFAM" id="SSF144083">
    <property type="entry name" value="Magnesium transport protein CorA, transmembrane region"/>
    <property type="match status" value="1"/>
</dbReference>
<evidence type="ECO:0000256" key="2">
    <source>
        <dbReference type="ARBA" id="ARBA00009765"/>
    </source>
</evidence>
<dbReference type="CDD" id="cd12827">
    <property type="entry name" value="EcCorA_ZntB-like_u2"/>
    <property type="match status" value="1"/>
</dbReference>
<dbReference type="STRING" id="760192.Halhy_5864"/>
<dbReference type="Proteomes" id="UP000008461">
    <property type="component" value="Chromosome"/>
</dbReference>
<accession>F4KZ33</accession>
<keyword evidence="4 6" id="KW-1133">Transmembrane helix</keyword>
<keyword evidence="8" id="KW-1185">Reference proteome</keyword>
<evidence type="ECO:0000256" key="5">
    <source>
        <dbReference type="ARBA" id="ARBA00023136"/>
    </source>
</evidence>
<evidence type="ECO:0000256" key="6">
    <source>
        <dbReference type="SAM" id="Phobius"/>
    </source>
</evidence>
<dbReference type="GO" id="GO:0046873">
    <property type="term" value="F:metal ion transmembrane transporter activity"/>
    <property type="evidence" value="ECO:0007669"/>
    <property type="project" value="InterPro"/>
</dbReference>
<dbReference type="Gene3D" id="1.20.58.340">
    <property type="entry name" value="Magnesium transport protein CorA, transmembrane region"/>
    <property type="match status" value="2"/>
</dbReference>
<dbReference type="GO" id="GO:0016020">
    <property type="term" value="C:membrane"/>
    <property type="evidence" value="ECO:0007669"/>
    <property type="project" value="UniProtKB-SubCell"/>
</dbReference>
<dbReference type="InterPro" id="IPR002523">
    <property type="entry name" value="MgTranspt_CorA/ZnTranspt_ZntB"/>
</dbReference>
<proteinExistence type="inferred from homology"/>
<evidence type="ECO:0000256" key="4">
    <source>
        <dbReference type="ARBA" id="ARBA00022989"/>
    </source>
</evidence>
<keyword evidence="3 6" id="KW-0812">Transmembrane</keyword>
<organism evidence="7 8">
    <name type="scientific">Haliscomenobacter hydrossis (strain ATCC 27775 / DSM 1100 / LMG 10767 / O)</name>
    <dbReference type="NCBI Taxonomy" id="760192"/>
    <lineage>
        <taxon>Bacteria</taxon>
        <taxon>Pseudomonadati</taxon>
        <taxon>Bacteroidota</taxon>
        <taxon>Saprospiria</taxon>
        <taxon>Saprospirales</taxon>
        <taxon>Haliscomenobacteraceae</taxon>
        <taxon>Haliscomenobacter</taxon>
    </lineage>
</organism>
<dbReference type="SUPFAM" id="SSF143865">
    <property type="entry name" value="CorA soluble domain-like"/>
    <property type="match status" value="1"/>
</dbReference>
<feature type="transmembrane region" description="Helical" evidence="6">
    <location>
        <begin position="259"/>
        <end position="277"/>
    </location>
</feature>
<dbReference type="EMBL" id="CP002691">
    <property type="protein sequence ID" value="AEE53687.1"/>
    <property type="molecule type" value="Genomic_DNA"/>
</dbReference>
<sequence>MVRYYLKVDGRLKELEQPEPGCWVNITPPFIQEELEEVAQTFDTPLDFLTDSLDIDERSRYEIEDEARFILVNTPVLNPTEEENDAIYITVPIGIILADDHVITITSIENPVLQRFLDDKVKNFDPAESIQFVLQILEHNVYRFLTCLKKLDLKRNLIEQELYHSSRNRELKQLLSIEKSLVYFVNSLSANDLLSLKMKRTDFLGIREDEEKFDLFEGIIIDNGQALEMSNVYSNILSGTMDTYASIISNNMNVTIHRLTLVTIFLAVPTLIASFFGMNVPLPFQTSGFAVYFIIVLALVISLLLAWYFQKKRLF</sequence>
<reference evidence="7 8" key="1">
    <citation type="journal article" date="2011" name="Stand. Genomic Sci.">
        <title>Complete genome sequence of Haliscomenobacter hydrossis type strain (O).</title>
        <authorList>
            <consortium name="US DOE Joint Genome Institute (JGI-PGF)"/>
            <person name="Daligault H."/>
            <person name="Lapidus A."/>
            <person name="Zeytun A."/>
            <person name="Nolan M."/>
            <person name="Lucas S."/>
            <person name="Del Rio T.G."/>
            <person name="Tice H."/>
            <person name="Cheng J.F."/>
            <person name="Tapia R."/>
            <person name="Han C."/>
            <person name="Goodwin L."/>
            <person name="Pitluck S."/>
            <person name="Liolios K."/>
            <person name="Pagani I."/>
            <person name="Ivanova N."/>
            <person name="Huntemann M."/>
            <person name="Mavromatis K."/>
            <person name="Mikhailova N."/>
            <person name="Pati A."/>
            <person name="Chen A."/>
            <person name="Palaniappan K."/>
            <person name="Land M."/>
            <person name="Hauser L."/>
            <person name="Brambilla E.M."/>
            <person name="Rohde M."/>
            <person name="Verbarg S."/>
            <person name="Goker M."/>
            <person name="Bristow J."/>
            <person name="Eisen J.A."/>
            <person name="Markowitz V."/>
            <person name="Hugenholtz P."/>
            <person name="Kyrpides N.C."/>
            <person name="Klenk H.P."/>
            <person name="Woyke T."/>
        </authorList>
    </citation>
    <scope>NUCLEOTIDE SEQUENCE [LARGE SCALE GENOMIC DNA]</scope>
    <source>
        <strain evidence="8">ATCC 27775 / DSM 1100 / LMG 10767 / O</strain>
    </source>
</reference>
<dbReference type="OrthoDB" id="9803416at2"/>
<dbReference type="HOGENOM" id="CLU_007127_8_1_10"/>
<dbReference type="PANTHER" id="PTHR47891">
    <property type="entry name" value="TRANSPORTER-RELATED"/>
    <property type="match status" value="1"/>
</dbReference>
<dbReference type="Pfam" id="PF01544">
    <property type="entry name" value="CorA"/>
    <property type="match status" value="1"/>
</dbReference>
<keyword evidence="5 6" id="KW-0472">Membrane</keyword>
<evidence type="ECO:0000256" key="1">
    <source>
        <dbReference type="ARBA" id="ARBA00004141"/>
    </source>
</evidence>
<evidence type="ECO:0000313" key="7">
    <source>
        <dbReference type="EMBL" id="AEE53687.1"/>
    </source>
</evidence>
<dbReference type="InterPro" id="IPR047199">
    <property type="entry name" value="CorA-like"/>
</dbReference>
<dbReference type="RefSeq" id="WP_013768215.1">
    <property type="nucleotide sequence ID" value="NC_015510.1"/>
</dbReference>
<dbReference type="KEGG" id="hhy:Halhy_5864"/>
<dbReference type="PANTHER" id="PTHR47891:SF2">
    <property type="entry name" value="MAGNESIUM AND COBALT TRANSPORTER"/>
    <property type="match status" value="1"/>
</dbReference>
<evidence type="ECO:0000313" key="8">
    <source>
        <dbReference type="Proteomes" id="UP000008461"/>
    </source>
</evidence>
<reference key="2">
    <citation type="submission" date="2011-04" db="EMBL/GenBank/DDBJ databases">
        <title>Complete sequence of chromosome of Haliscomenobacter hydrossis DSM 1100.</title>
        <authorList>
            <consortium name="US DOE Joint Genome Institute (JGI-PGF)"/>
            <person name="Lucas S."/>
            <person name="Han J."/>
            <person name="Lapidus A."/>
            <person name="Bruce D."/>
            <person name="Goodwin L."/>
            <person name="Pitluck S."/>
            <person name="Peters L."/>
            <person name="Kyrpides N."/>
            <person name="Mavromatis K."/>
            <person name="Ivanova N."/>
            <person name="Ovchinnikova G."/>
            <person name="Pagani I."/>
            <person name="Daligault H."/>
            <person name="Detter J.C."/>
            <person name="Han C."/>
            <person name="Land M."/>
            <person name="Hauser L."/>
            <person name="Markowitz V."/>
            <person name="Cheng J.-F."/>
            <person name="Hugenholtz P."/>
            <person name="Woyke T."/>
            <person name="Wu D."/>
            <person name="Verbarg S."/>
            <person name="Frueling A."/>
            <person name="Brambilla E."/>
            <person name="Klenk H.-P."/>
            <person name="Eisen J.A."/>
        </authorList>
    </citation>
    <scope>NUCLEOTIDE SEQUENCE</scope>
    <source>
        <strain>DSM 1100</strain>
    </source>
</reference>
<dbReference type="InterPro" id="IPR045861">
    <property type="entry name" value="CorA_cytoplasmic_dom"/>
</dbReference>
<dbReference type="AlphaFoldDB" id="F4KZ33"/>
<dbReference type="eggNOG" id="COG0598">
    <property type="taxonomic scope" value="Bacteria"/>
</dbReference>